<gene>
    <name evidence="1" type="ORF">CHS0354_000977</name>
</gene>
<keyword evidence="2" id="KW-1185">Reference proteome</keyword>
<proteinExistence type="predicted"/>
<reference evidence="1" key="2">
    <citation type="journal article" date="2021" name="Genome Biol. Evol.">
        <title>Developing a high-quality reference genome for a parasitic bivalve with doubly uniparental inheritance (Bivalvia: Unionida).</title>
        <authorList>
            <person name="Smith C.H."/>
        </authorList>
    </citation>
    <scope>NUCLEOTIDE SEQUENCE</scope>
    <source>
        <strain evidence="1">CHS0354</strain>
        <tissue evidence="1">Mantle</tissue>
    </source>
</reference>
<dbReference type="Proteomes" id="UP001195483">
    <property type="component" value="Unassembled WGS sequence"/>
</dbReference>
<reference evidence="1" key="1">
    <citation type="journal article" date="2021" name="Genome Biol. Evol.">
        <title>A High-Quality Reference Genome for a Parasitic Bivalve with Doubly Uniparental Inheritance (Bivalvia: Unionida).</title>
        <authorList>
            <person name="Smith C.H."/>
        </authorList>
    </citation>
    <scope>NUCLEOTIDE SEQUENCE</scope>
    <source>
        <strain evidence="1">CHS0354</strain>
    </source>
</reference>
<dbReference type="EMBL" id="JAEAOA010000103">
    <property type="protein sequence ID" value="KAK3592359.1"/>
    <property type="molecule type" value="Genomic_DNA"/>
</dbReference>
<reference evidence="1" key="3">
    <citation type="submission" date="2023-05" db="EMBL/GenBank/DDBJ databases">
        <authorList>
            <person name="Smith C.H."/>
        </authorList>
    </citation>
    <scope>NUCLEOTIDE SEQUENCE</scope>
    <source>
        <strain evidence="1">CHS0354</strain>
        <tissue evidence="1">Mantle</tissue>
    </source>
</reference>
<comment type="caution">
    <text evidence="1">The sequence shown here is derived from an EMBL/GenBank/DDBJ whole genome shotgun (WGS) entry which is preliminary data.</text>
</comment>
<protein>
    <submittedName>
        <fullName evidence="1">Uncharacterized protein</fullName>
    </submittedName>
</protein>
<evidence type="ECO:0000313" key="1">
    <source>
        <dbReference type="EMBL" id="KAK3592359.1"/>
    </source>
</evidence>
<accession>A0AAE0SI35</accession>
<sequence length="87" mass="9285">MYFRDLQNDLVDTATGEDLHEAVSGLREEFMECIDCLESLQNIEIILCGGTGEGKSSLINNCMAAISGSYANVADHGGAAVQVTKMV</sequence>
<evidence type="ECO:0000313" key="2">
    <source>
        <dbReference type="Proteomes" id="UP001195483"/>
    </source>
</evidence>
<organism evidence="1 2">
    <name type="scientific">Potamilus streckersoni</name>
    <dbReference type="NCBI Taxonomy" id="2493646"/>
    <lineage>
        <taxon>Eukaryota</taxon>
        <taxon>Metazoa</taxon>
        <taxon>Spiralia</taxon>
        <taxon>Lophotrochozoa</taxon>
        <taxon>Mollusca</taxon>
        <taxon>Bivalvia</taxon>
        <taxon>Autobranchia</taxon>
        <taxon>Heteroconchia</taxon>
        <taxon>Palaeoheterodonta</taxon>
        <taxon>Unionida</taxon>
        <taxon>Unionoidea</taxon>
        <taxon>Unionidae</taxon>
        <taxon>Ambleminae</taxon>
        <taxon>Lampsilini</taxon>
        <taxon>Potamilus</taxon>
    </lineage>
</organism>
<dbReference type="AlphaFoldDB" id="A0AAE0SI35"/>
<name>A0AAE0SI35_9BIVA</name>